<protein>
    <submittedName>
        <fullName evidence="4">Lectin</fullName>
    </submittedName>
</protein>
<dbReference type="InterPro" id="IPR027414">
    <property type="entry name" value="GH95_N_dom"/>
</dbReference>
<gene>
    <name evidence="4" type="ORF">Prum_009260</name>
</gene>
<feature type="domain" description="Glycosyl hydrolase family 95 catalytic" evidence="3">
    <location>
        <begin position="266"/>
        <end position="664"/>
    </location>
</feature>
<dbReference type="Pfam" id="PF14498">
    <property type="entry name" value="Glyco_hyd_65N_2"/>
    <property type="match status" value="1"/>
</dbReference>
<proteinExistence type="predicted"/>
<evidence type="ECO:0000259" key="2">
    <source>
        <dbReference type="Pfam" id="PF21307"/>
    </source>
</evidence>
<dbReference type="Gene3D" id="1.50.10.10">
    <property type="match status" value="1"/>
</dbReference>
<accession>A0A6V8KTY3</accession>
<evidence type="ECO:0000313" key="4">
    <source>
        <dbReference type="EMBL" id="GFJ87284.1"/>
    </source>
</evidence>
<dbReference type="SUPFAM" id="SSF48208">
    <property type="entry name" value="Six-hairpin glycosidases"/>
    <property type="match status" value="1"/>
</dbReference>
<dbReference type="InterPro" id="IPR012341">
    <property type="entry name" value="6hp_glycosidase-like_sf"/>
</dbReference>
<dbReference type="GO" id="GO:0004560">
    <property type="term" value="F:alpha-L-fucosidase activity"/>
    <property type="evidence" value="ECO:0007669"/>
    <property type="project" value="InterPro"/>
</dbReference>
<name>A0A6V8KTY3_9ACTN</name>
<dbReference type="EMBL" id="BLPG01000001">
    <property type="protein sequence ID" value="GFJ87284.1"/>
    <property type="molecule type" value="Genomic_DNA"/>
</dbReference>
<organism evidence="4 5">
    <name type="scientific">Phytohabitans rumicis</name>
    <dbReference type="NCBI Taxonomy" id="1076125"/>
    <lineage>
        <taxon>Bacteria</taxon>
        <taxon>Bacillati</taxon>
        <taxon>Actinomycetota</taxon>
        <taxon>Actinomycetes</taxon>
        <taxon>Micromonosporales</taxon>
        <taxon>Micromonosporaceae</taxon>
    </lineage>
</organism>
<dbReference type="PIRSF" id="PIRSF007663">
    <property type="entry name" value="UCP007663"/>
    <property type="match status" value="1"/>
</dbReference>
<feature type="domain" description="Alpha fucosidase A-like C-terminal" evidence="2">
    <location>
        <begin position="667"/>
        <end position="726"/>
    </location>
</feature>
<sequence>MGAAVVEVISSIEMHGIRDVTPAGRWEDAFLSGNGEYGIMVHGDPCRERVLFNHHRFVLPNGTHDARPPHLADQIEQVRDLILSGRRAEAGRVLAGGEPLQWTQAFHPGYAMTLDSDADRDVVDYSRATDFTTGEVSVHWGGRVHRRCFVSRADAVVVQHIDGGGEVIIGLTGELPGRPDSVRYQTAAYSIGGSVQLGIRGTYPEGLGAYGFEGLTLVLGDATASGDRVAVRGEALLLTKLARYDEPGWGTADLEAALAALGGFDYAELLARHTAIHRPAYQRVSLDLHVPAADRDLPVGDLLAQQNADRSALRPALLEKLFHSGRYLLLSSSGVLPPRLTGLWLGEWGAAWSGDFTTDANVNLQMAGANIGALPEVTAAYARLIYAQIRDWQTNARAIYGARGILAPSRTDGEHGHLFHYNDDWPWAAWLPGADWLLYPLYEHSLVTGEGLGELAPWLVEAALFFEDFLTRTDEAGHVVFVPSFSAESGPPDETGHPVYAAANATMDIAAARHAFRTAKAVTGSDQWDTLLDRLPPYRVDERGALAEWAWPGYEGDEDHRHISHLYPVWPLHEITPPGTPALAAAAHRALTLRGDENLSAHGSLHRALVAARLRDGELAYENVRKIVGNDMFFRSLMSSHNPDLEIYNADAAHTLPGVLIEMLVDSQPGVVDLLPALPAGLPTGAIHGVLCRGGVTIEELGWDTDVLRVRLRSPVAQDVSVRSPYGEQRVHLPTAEAVSVTFSASPRRDRRAV</sequence>
<dbReference type="Pfam" id="PF21307">
    <property type="entry name" value="Glyco_hydro_95_C"/>
    <property type="match status" value="1"/>
</dbReference>
<dbReference type="Pfam" id="PF22124">
    <property type="entry name" value="Glyco_hydro_95_cat"/>
    <property type="match status" value="1"/>
</dbReference>
<comment type="caution">
    <text evidence="4">The sequence shown here is derived from an EMBL/GenBank/DDBJ whole genome shotgun (WGS) entry which is preliminary data.</text>
</comment>
<evidence type="ECO:0000313" key="5">
    <source>
        <dbReference type="Proteomes" id="UP000482960"/>
    </source>
</evidence>
<keyword evidence="5" id="KW-1185">Reference proteome</keyword>
<dbReference type="AlphaFoldDB" id="A0A6V8KTY3"/>
<dbReference type="InterPro" id="IPR008928">
    <property type="entry name" value="6-hairpin_glycosidase_sf"/>
</dbReference>
<dbReference type="InterPro" id="IPR016518">
    <property type="entry name" value="Alpha-L-fucosidase"/>
</dbReference>
<dbReference type="InterPro" id="IPR049053">
    <property type="entry name" value="AFCA-like_C"/>
</dbReference>
<dbReference type="PANTHER" id="PTHR31084">
    <property type="entry name" value="ALPHA-L-FUCOSIDASE 2"/>
    <property type="match status" value="1"/>
</dbReference>
<reference evidence="4 5" key="2">
    <citation type="submission" date="2020-03" db="EMBL/GenBank/DDBJ databases">
        <authorList>
            <person name="Ichikawa N."/>
            <person name="Kimura A."/>
            <person name="Kitahashi Y."/>
            <person name="Uohara A."/>
        </authorList>
    </citation>
    <scope>NUCLEOTIDE SEQUENCE [LARGE SCALE GENOMIC DNA]</scope>
    <source>
        <strain evidence="4 5">NBRC 108638</strain>
    </source>
</reference>
<feature type="domain" description="Glycosyl hydrolase family 95 N-terminal" evidence="1">
    <location>
        <begin position="21"/>
        <end position="197"/>
    </location>
</feature>
<dbReference type="PANTHER" id="PTHR31084:SF0">
    <property type="entry name" value="ALPHA-L-FUCOSIDASE 2"/>
    <property type="match status" value="1"/>
</dbReference>
<reference evidence="4 5" key="1">
    <citation type="submission" date="2020-03" db="EMBL/GenBank/DDBJ databases">
        <title>Whole genome shotgun sequence of Phytohabitans rumicis NBRC 108638.</title>
        <authorList>
            <person name="Komaki H."/>
            <person name="Tamura T."/>
        </authorList>
    </citation>
    <scope>NUCLEOTIDE SEQUENCE [LARGE SCALE GENOMIC DNA]</scope>
    <source>
        <strain evidence="4 5">NBRC 108638</strain>
    </source>
</reference>
<evidence type="ECO:0000259" key="3">
    <source>
        <dbReference type="Pfam" id="PF22124"/>
    </source>
</evidence>
<dbReference type="GO" id="GO:0005975">
    <property type="term" value="P:carbohydrate metabolic process"/>
    <property type="evidence" value="ECO:0007669"/>
    <property type="project" value="InterPro"/>
</dbReference>
<dbReference type="Proteomes" id="UP000482960">
    <property type="component" value="Unassembled WGS sequence"/>
</dbReference>
<dbReference type="InterPro" id="IPR054363">
    <property type="entry name" value="GH95_cat"/>
</dbReference>
<evidence type="ECO:0000259" key="1">
    <source>
        <dbReference type="Pfam" id="PF14498"/>
    </source>
</evidence>